<name>A0A841B8R4_9PSEU</name>
<keyword evidence="3" id="KW-1185">Reference proteome</keyword>
<dbReference type="EMBL" id="JACHMX010000001">
    <property type="protein sequence ID" value="MBB5854894.1"/>
    <property type="molecule type" value="Genomic_DNA"/>
</dbReference>
<gene>
    <name evidence="2" type="ORF">HDA45_004981</name>
</gene>
<reference evidence="2 3" key="1">
    <citation type="submission" date="2020-08" db="EMBL/GenBank/DDBJ databases">
        <title>Sequencing the genomes of 1000 actinobacteria strains.</title>
        <authorList>
            <person name="Klenk H.-P."/>
        </authorList>
    </citation>
    <scope>NUCLEOTIDE SEQUENCE [LARGE SCALE GENOMIC DNA]</scope>
    <source>
        <strain evidence="2 3">DSM 45272</strain>
    </source>
</reference>
<accession>A0A841B8R4</accession>
<dbReference type="Proteomes" id="UP000580861">
    <property type="component" value="Unassembled WGS sequence"/>
</dbReference>
<dbReference type="AlphaFoldDB" id="A0A841B8R4"/>
<evidence type="ECO:0000256" key="1">
    <source>
        <dbReference type="SAM" id="SignalP"/>
    </source>
</evidence>
<dbReference type="RefSeq" id="WP_184899167.1">
    <property type="nucleotide sequence ID" value="NZ_JACHMX010000001.1"/>
</dbReference>
<sequence>MSFSLNALSMSRRTALAVFAAAALGLGGGVAASAVPTASAAPVQADAAGLQASPGDLWKRTELYFGTTKPGGGELTDAEFTAFTDKVVTPRFPDGFTELTGRGQWRGSDGKISREKSKVIVVVYPFSDRDANREIEEIRTDYKKAFSQESVLRTDSVEKVSF</sequence>
<feature type="signal peptide" evidence="1">
    <location>
        <begin position="1"/>
        <end position="20"/>
    </location>
</feature>
<dbReference type="Pfam" id="PF12098">
    <property type="entry name" value="DUF3574"/>
    <property type="match status" value="1"/>
</dbReference>
<comment type="caution">
    <text evidence="2">The sequence shown here is derived from an EMBL/GenBank/DDBJ whole genome shotgun (WGS) entry which is preliminary data.</text>
</comment>
<evidence type="ECO:0000313" key="3">
    <source>
        <dbReference type="Proteomes" id="UP000580861"/>
    </source>
</evidence>
<dbReference type="PROSITE" id="PS51318">
    <property type="entry name" value="TAT"/>
    <property type="match status" value="1"/>
</dbReference>
<feature type="chain" id="PRO_5038360266" description="DUF3574 domain-containing protein" evidence="1">
    <location>
        <begin position="21"/>
        <end position="162"/>
    </location>
</feature>
<evidence type="ECO:0000313" key="2">
    <source>
        <dbReference type="EMBL" id="MBB5854894.1"/>
    </source>
</evidence>
<keyword evidence="1" id="KW-0732">Signal</keyword>
<proteinExistence type="predicted"/>
<evidence type="ECO:0008006" key="4">
    <source>
        <dbReference type="Google" id="ProtNLM"/>
    </source>
</evidence>
<dbReference type="InterPro" id="IPR006311">
    <property type="entry name" value="TAT_signal"/>
</dbReference>
<organism evidence="2 3">
    <name type="scientific">Amycolatopsis umgeniensis</name>
    <dbReference type="NCBI Taxonomy" id="336628"/>
    <lineage>
        <taxon>Bacteria</taxon>
        <taxon>Bacillati</taxon>
        <taxon>Actinomycetota</taxon>
        <taxon>Actinomycetes</taxon>
        <taxon>Pseudonocardiales</taxon>
        <taxon>Pseudonocardiaceae</taxon>
        <taxon>Amycolatopsis</taxon>
    </lineage>
</organism>
<protein>
    <recommendedName>
        <fullName evidence="4">DUF3574 domain-containing protein</fullName>
    </recommendedName>
</protein>
<dbReference type="InterPro" id="IPR021957">
    <property type="entry name" value="DUF3574"/>
</dbReference>